<dbReference type="Pfam" id="PF08709">
    <property type="entry name" value="Ins145_P3_rec"/>
    <property type="match status" value="1"/>
</dbReference>
<keyword evidence="1" id="KW-0812">Transmembrane</keyword>
<feature type="transmembrane region" description="Helical" evidence="1">
    <location>
        <begin position="2252"/>
        <end position="2274"/>
    </location>
</feature>
<protein>
    <submittedName>
        <fullName evidence="4">Uncharacterized protein</fullName>
    </submittedName>
</protein>
<dbReference type="CDD" id="cd23280">
    <property type="entry name" value="beta-trefoil_MIR_itr-1-like"/>
    <property type="match status" value="1"/>
</dbReference>
<dbReference type="InterPro" id="IPR015925">
    <property type="entry name" value="Ryanodine_IP3_receptor"/>
</dbReference>
<dbReference type="Gene3D" id="1.10.287.70">
    <property type="match status" value="1"/>
</dbReference>
<accession>A0A1X7V9E7</accession>
<dbReference type="eggNOG" id="KOG3533">
    <property type="taxonomic scope" value="Eukaryota"/>
</dbReference>
<dbReference type="Proteomes" id="UP000007879">
    <property type="component" value="Unassembled WGS sequence"/>
</dbReference>
<keyword evidence="1" id="KW-0472">Membrane</keyword>
<reference evidence="4" key="2">
    <citation type="submission" date="2017-05" db="UniProtKB">
        <authorList>
            <consortium name="EnsemblMetazoa"/>
        </authorList>
    </citation>
    <scope>IDENTIFICATION</scope>
</reference>
<evidence type="ECO:0000259" key="2">
    <source>
        <dbReference type="Pfam" id="PF08454"/>
    </source>
</evidence>
<feature type="transmembrane region" description="Helical" evidence="1">
    <location>
        <begin position="2204"/>
        <end position="2232"/>
    </location>
</feature>
<feature type="transmembrane region" description="Helical" evidence="1">
    <location>
        <begin position="2331"/>
        <end position="2350"/>
    </location>
</feature>
<proteinExistence type="predicted"/>
<keyword evidence="1" id="KW-1133">Transmembrane helix</keyword>
<keyword evidence="5" id="KW-1185">Reference proteome</keyword>
<dbReference type="InParanoid" id="A0A1X7V9E7"/>
<name>A0A1X7V9E7_AMPQE</name>
<organism evidence="4">
    <name type="scientific">Amphimedon queenslandica</name>
    <name type="common">Sponge</name>
    <dbReference type="NCBI Taxonomy" id="400682"/>
    <lineage>
        <taxon>Eukaryota</taxon>
        <taxon>Metazoa</taxon>
        <taxon>Porifera</taxon>
        <taxon>Demospongiae</taxon>
        <taxon>Heteroscleromorpha</taxon>
        <taxon>Haplosclerida</taxon>
        <taxon>Niphatidae</taxon>
        <taxon>Amphimedon</taxon>
    </lineage>
</organism>
<evidence type="ECO:0000259" key="3">
    <source>
        <dbReference type="Pfam" id="PF08709"/>
    </source>
</evidence>
<dbReference type="InterPro" id="IPR013662">
    <property type="entry name" value="RIH_assoc-dom"/>
</dbReference>
<dbReference type="GO" id="GO:0006816">
    <property type="term" value="P:calcium ion transport"/>
    <property type="evidence" value="ECO:0007669"/>
    <property type="project" value="InterPro"/>
</dbReference>
<dbReference type="InterPro" id="IPR036300">
    <property type="entry name" value="MIR_dom_sf"/>
</dbReference>
<feature type="domain" description="Inositol 1,4,5-trisphosphate/ryanodine receptor" evidence="3">
    <location>
        <begin position="76"/>
        <end position="167"/>
    </location>
</feature>
<dbReference type="PANTHER" id="PTHR13715">
    <property type="entry name" value="RYANODINE RECEPTOR AND IP3 RECEPTOR"/>
    <property type="match status" value="1"/>
</dbReference>
<dbReference type="OrthoDB" id="300855at2759"/>
<dbReference type="EnsemblMetazoa" id="Aqu2.1.36621_001">
    <property type="protein sequence ID" value="Aqu2.1.36621_001"/>
    <property type="gene ID" value="Aqu2.1.36621"/>
</dbReference>
<sequence>MDRPVHEGDFINLFCSDARGFVFAQFPRYNCVSIFPVSDPEQKSQLKDPVIPNTHFASFQVIAENYVSNNSLLQRNGTFPSHTCTLVYGRKVKFLHVASNMYLLYDESPNKSVTLTSEYNERCLFRILPCSANKSRGEDVMPKDQIMLESVSEKGKLLLCTSNIVSSRYELKMCNTESTFIISLHSCNHIELPDKALRGCDVIMLFNYVQEAYLSGYGSVIGEFLPEAIRGDHVATEVGVRKVKSVNGIQQEPPLGGDCFWQFEKVLYPLNGNAISYGDHCRIKHVLTQQYLAVTQRGHEECLMLKRIEAGGTTDPEISFKLIPDTERTDVVTKGYYIKINHIQSGMNLSVRSILHSYRNSKWFKLGLEDDKDNSRQYFQITEVKPGVIHDFYYICGVNSQLRESMQNLMAVSKSFSYPPSLDELIQVLGQFLEWFQGEGCLDRHNLKMKAFKKSQGIDLLIGFLHESESQKYKENFRYLNFEKLCDAIADVLLKFVSSTKSKSLLYLTEEKFINILLAKCISNIKFKRFLTNLASNESIAASRIVQKINLDEMLLLLKNTRDSTFLDFMGNVCLNAGKSVQDAICKGLMAHDMSTFMQTQIKEGVIWFIHPENLIGPISSICSKETYSSNKKLCDFFIAQLKFFSQVFKGVNTEAIDLIKFGTFDEVLISIGDPDLHPLVKSAYIDYAASTYISNWVQSDGIYFYNISHTFLWEPMCLHSGKRGDFANAYTCACAAIKQREEIKCLKDSISSFLIQNKALCAEEETGGHNELIYHMLTVIESLVSHCFYWKDSDVSGLISILMEILDGRTDLPKHDSFPWKVAEYQKGERYNYNENNHKIFRIKLKVVHILQHFLEMSVFAALVNLMQDFKYMKSESMEVSSTDSYTPVNSSLAALLSQNYQLNKQDPMIAAFVCTRLKDMLSVSYSCFGTDKSEIKDILIDLFHYEDDDLRLSSITLLFDMHQKESKLFYHASVSCIVTQESEDINSFMYSHASFFDQSKILMKMLQGATTPGHELYDSTVQVLKKIRSLCMVDNDETRPHANNQNIALCSGLLSVLLVYVQNFCMTEDTGQLDLLTLALSSMQAIVCGNAGAQRKLFAALVDIAKPKIAIAALARLMTEILSGNEQLCLTFSEVTVAQIFTKAATSNNPECFELFTTLETIMKPYKFNTVVLLKSYQKLIATIVFEHREESFYKILASNSQKERSNVLKDDSDDPDQLLKLLTMTDLLATTSEGECRHSENICQSIFSIEELVNIICNPEIPFDRKKPFARILYCSYQRSEGKSLLTLVPLMENSCFWSHVEECSILLGLVSKRLSLLRDKELELVKIRVRILFSQHYSFLTWNERSKEFDVFITSDCNGTISLSSLLCYLLDGLFPVIQSFCIQVLAANSQSNTRGQEYSCLLYCPSVIATLKLFSDSFLELLWHHSSVFMTTPEMVHYWTLLVDLMASVLPLDEIDKLNEARNALFLNESKYLVSSGLHYLSDEIELNSQFQKFISNLEITYEGSDPGHTRNLHVSGPSFNELMKLFTGEKECPVLLPLMGIVDRKYHLPLSLRERANIDFVLLTSLRLLVGVIDGRIKNVNQKLMKSNPELFEKEYSKKVKPMQDALIEAGAHEKIIFLLFHPKDEILTQILAFLSRLLHFGNKNSQEKLSHLISDTRIFACINKLLKGATGTLSQSYYRHKNYSRASSSARCVRQSQESELGHAISSETVRLASPVIVEIIGETMEATFSSELGEMTSVCAYACIERFRHLKTSFNKAREQAVVVLDVISSICDGQNQEMQNTLRKQENDFFSVNIVSLVTVLFQTLAENYNKYLFIPTRKAIQALIEMCAGNFSNREVACKNQIVNSINIILSWSHAATSAEARELFSIKSSAIELLEVMIEETHSESKNFAHGIAQDLCLKNILLTMRKIWELHHCHFSTKRIRSDIPVLFRAYHVLRKIADYTDTPVKKLVCYDELCKNDVVMKDLWAYLENYSRSIEINYITRDGEELLTKVYFQFAPVLTESEKSLVLQNIKRDTLEDKVKDLLKWMKAIKKNVKHKAMINNNRYMYWAVAGSNMRHILLFYLTLLLNLFVLFLFKIPENDNSSANYTVVTEREIVLVPSVASWFSDYLLYILGTVHLVLSIWMVTEYCVYAAPNIFIRIPLLSEILNLDIISNLMVFLSEHGMMKIVQFLITNKQKNSNYFKVNFFSFSTLYRIIFLLFSIAALTTSSYFYCGCILYVFIRSNVLNYVLTALARSALQLISVALLGLSILLIFAVFSFILWHNYFDNVHRFCETMVECYVSVIREGLLDTLGIMIPIQYVNQSEPSFSLYTSRAVFDLTFFIIITILGLNVVVAIIIDRFSELRSERDKINRDQRNCCFICGIDNDTFERNAEGFTHHVLFDHNMWNYVYFYLHLDSIHKNDHNAIEKYISDNIEEQKTEFFPLRKAKVLGGKVIATAAMES</sequence>
<dbReference type="EnsemblMetazoa" id="XM_019994454.1">
    <property type="protein sequence ID" value="XP_019850013.1"/>
    <property type="gene ID" value="LOC109580894"/>
</dbReference>
<feature type="domain" description="RyR/IP3R Homology associated" evidence="2">
    <location>
        <begin position="1771"/>
        <end position="1859"/>
    </location>
</feature>
<dbReference type="InterPro" id="IPR014821">
    <property type="entry name" value="Ins145_P3_rcpt"/>
</dbReference>
<reference evidence="5" key="1">
    <citation type="journal article" date="2010" name="Nature">
        <title>The Amphimedon queenslandica genome and the evolution of animal complexity.</title>
        <authorList>
            <person name="Srivastava M."/>
            <person name="Simakov O."/>
            <person name="Chapman J."/>
            <person name="Fahey B."/>
            <person name="Gauthier M.E."/>
            <person name="Mitros T."/>
            <person name="Richards G.S."/>
            <person name="Conaco C."/>
            <person name="Dacre M."/>
            <person name="Hellsten U."/>
            <person name="Larroux C."/>
            <person name="Putnam N.H."/>
            <person name="Stanke M."/>
            <person name="Adamska M."/>
            <person name="Darling A."/>
            <person name="Degnan S.M."/>
            <person name="Oakley T.H."/>
            <person name="Plachetzki D.C."/>
            <person name="Zhai Y."/>
            <person name="Adamski M."/>
            <person name="Calcino A."/>
            <person name="Cummins S.F."/>
            <person name="Goodstein D.M."/>
            <person name="Harris C."/>
            <person name="Jackson D.J."/>
            <person name="Leys S.P."/>
            <person name="Shu S."/>
            <person name="Woodcroft B.J."/>
            <person name="Vervoort M."/>
            <person name="Kosik K.S."/>
            <person name="Manning G."/>
            <person name="Degnan B.M."/>
            <person name="Rokhsar D.S."/>
        </authorList>
    </citation>
    <scope>NUCLEOTIDE SEQUENCE [LARGE SCALE GENOMIC DNA]</scope>
</reference>
<dbReference type="PANTHER" id="PTHR13715:SF99">
    <property type="entry name" value="INOSITOL 1,4,5-TRISPHOSPHATE RECEPTOR-LIKE PROTEIN A"/>
    <property type="match status" value="1"/>
</dbReference>
<evidence type="ECO:0000256" key="1">
    <source>
        <dbReference type="SAM" id="Phobius"/>
    </source>
</evidence>
<gene>
    <name evidence="4" type="primary">109580894</name>
</gene>
<dbReference type="Gene3D" id="2.80.10.50">
    <property type="match status" value="2"/>
</dbReference>
<dbReference type="Pfam" id="PF08454">
    <property type="entry name" value="RIH_assoc"/>
    <property type="match status" value="1"/>
</dbReference>
<feature type="transmembrane region" description="Helical" evidence="1">
    <location>
        <begin position="2070"/>
        <end position="2089"/>
    </location>
</feature>
<evidence type="ECO:0000313" key="4">
    <source>
        <dbReference type="EnsemblMetazoa" id="Aqu2.1.36621_001"/>
    </source>
</evidence>
<dbReference type="KEGG" id="aqu:109580894"/>
<dbReference type="SUPFAM" id="SSF82109">
    <property type="entry name" value="MIR domain"/>
    <property type="match status" value="1"/>
</dbReference>
<evidence type="ECO:0000313" key="5">
    <source>
        <dbReference type="Proteomes" id="UP000007879"/>
    </source>
</evidence>